<dbReference type="Gene3D" id="3.30.70.270">
    <property type="match status" value="1"/>
</dbReference>
<evidence type="ECO:0000256" key="1">
    <source>
        <dbReference type="ARBA" id="ARBA00022679"/>
    </source>
</evidence>
<reference evidence="9 10" key="1">
    <citation type="journal article" date="2018" name="Cell">
        <title>The Chara Genome: Secondary Complexity and Implications for Plant Terrestrialization.</title>
        <authorList>
            <person name="Nishiyama T."/>
            <person name="Sakayama H."/>
            <person name="Vries J.D."/>
            <person name="Buschmann H."/>
            <person name="Saint-Marcoux D."/>
            <person name="Ullrich K.K."/>
            <person name="Haas F.B."/>
            <person name="Vanderstraeten L."/>
            <person name="Becker D."/>
            <person name="Lang D."/>
            <person name="Vosolsobe S."/>
            <person name="Rombauts S."/>
            <person name="Wilhelmsson P.K.I."/>
            <person name="Janitza P."/>
            <person name="Kern R."/>
            <person name="Heyl A."/>
            <person name="Rumpler F."/>
            <person name="Villalobos L.I.A.C."/>
            <person name="Clay J.M."/>
            <person name="Skokan R."/>
            <person name="Toyoda A."/>
            <person name="Suzuki Y."/>
            <person name="Kagoshima H."/>
            <person name="Schijlen E."/>
            <person name="Tajeshwar N."/>
            <person name="Catarino B."/>
            <person name="Hetherington A.J."/>
            <person name="Saltykova A."/>
            <person name="Bonnot C."/>
            <person name="Breuninger H."/>
            <person name="Symeonidi A."/>
            <person name="Radhakrishnan G.V."/>
            <person name="Van Nieuwerburgh F."/>
            <person name="Deforce D."/>
            <person name="Chang C."/>
            <person name="Karol K.G."/>
            <person name="Hedrich R."/>
            <person name="Ulvskov P."/>
            <person name="Glockner G."/>
            <person name="Delwiche C.F."/>
            <person name="Petrasek J."/>
            <person name="Van de Peer Y."/>
            <person name="Friml J."/>
            <person name="Beilby M."/>
            <person name="Dolan L."/>
            <person name="Kohara Y."/>
            <person name="Sugano S."/>
            <person name="Fujiyama A."/>
            <person name="Delaux P.-M."/>
            <person name="Quint M."/>
            <person name="TheiBen G."/>
            <person name="Hagemann M."/>
            <person name="Harholt J."/>
            <person name="Dunand C."/>
            <person name="Zachgo S."/>
            <person name="Langdale J."/>
            <person name="Maumus F."/>
            <person name="Straeten D.V.D."/>
            <person name="Gould S.B."/>
            <person name="Rensing S.A."/>
        </authorList>
    </citation>
    <scope>NUCLEOTIDE SEQUENCE [LARGE SCALE GENOMIC DNA]</scope>
    <source>
        <strain evidence="9 10">S276</strain>
    </source>
</reference>
<dbReference type="EMBL" id="BFEA01000006">
    <property type="protein sequence ID" value="GBG59780.1"/>
    <property type="molecule type" value="Genomic_DNA"/>
</dbReference>
<dbReference type="InterPro" id="IPR043128">
    <property type="entry name" value="Rev_trsase/Diguanyl_cyclase"/>
</dbReference>
<feature type="region of interest" description="Disordered" evidence="7">
    <location>
        <begin position="446"/>
        <end position="504"/>
    </location>
</feature>
<dbReference type="GO" id="GO:0016787">
    <property type="term" value="F:hydrolase activity"/>
    <property type="evidence" value="ECO:0007669"/>
    <property type="project" value="UniProtKB-KW"/>
</dbReference>
<evidence type="ECO:0000256" key="6">
    <source>
        <dbReference type="ARBA" id="ARBA00022918"/>
    </source>
</evidence>
<dbReference type="GO" id="GO:0004519">
    <property type="term" value="F:endonuclease activity"/>
    <property type="evidence" value="ECO:0007669"/>
    <property type="project" value="UniProtKB-KW"/>
</dbReference>
<dbReference type="FunFam" id="3.30.70.270:FF:000020">
    <property type="entry name" value="Transposon Tf2-6 polyprotein-like Protein"/>
    <property type="match status" value="1"/>
</dbReference>
<feature type="compositionally biased region" description="Gly residues" evidence="7">
    <location>
        <begin position="450"/>
        <end position="463"/>
    </location>
</feature>
<sequence length="690" mass="78446">MAREKERLKKEEEEKLKEVDEEEERPPLQRKSGQNSGSNGNEMEKKISEWVASLSLGQEEEVMTYIPKDDQEAAMKAWDAEKDPLRRQVLEDQQRMEWKLAMMREKKRRVDAASEAVEILAQSVERLAKIQEQQYEFSRSQDIVVRSMRMGFRDFARELIGAVGAEVNHRLKKTERFCVGAIEGVKVAAPKEEETRPRREPVKVKFLDSYSGKREENFDNWEANVRTYVHLQQVSPDQQVLIAIHALKDEAASFARSLVRAANCSDDPVAYSTFTPLVEFLKLLREQFADVARSVKASDRLQTIHARKWKSARALKSTMDELVAVPDHGVSDTQLVGLFYRAILEALRGHFFAKSEDPATTYDSLSREVVAFEAKSSLVSTFWHKDLDKGKQWKGRIISGQVKTKDNLVLILDEGSVDEIPYDQIEWGLEEEDSGVGQGRTYAAVAAGGRPQGGRGQGQGGRASGSRFQGDQGVGGRGGNRQAGGRGQGPPQNGARNRSPYRVGGWHPRLPQANYYRKFVKNFSTIAAPLRRLLRKETIWKWDKDCKSALKKLKQALIEYPVLKVADPSLPFVVTTNASQYGIGAVLQQDDGNGYRPVEFMSARMPSEKVATSTYERELYALRQALDHWKHYLLGRHFKVYSDHETLRWLKTQAKMTPKLTRWAAEIDQYDFELKPVKGKYRVEPSYGAR</sequence>
<dbReference type="InterPro" id="IPR041373">
    <property type="entry name" value="RT_RNaseH"/>
</dbReference>
<evidence type="ECO:0000256" key="5">
    <source>
        <dbReference type="ARBA" id="ARBA00022801"/>
    </source>
</evidence>
<dbReference type="PANTHER" id="PTHR37984">
    <property type="entry name" value="PROTEIN CBG26694"/>
    <property type="match status" value="1"/>
</dbReference>
<feature type="region of interest" description="Disordered" evidence="7">
    <location>
        <begin position="1"/>
        <end position="46"/>
    </location>
</feature>
<evidence type="ECO:0000256" key="2">
    <source>
        <dbReference type="ARBA" id="ARBA00022695"/>
    </source>
</evidence>
<comment type="caution">
    <text evidence="9">The sequence shown here is derived from an EMBL/GenBank/DDBJ whole genome shotgun (WGS) entry which is preliminary data.</text>
</comment>
<evidence type="ECO:0000259" key="8">
    <source>
        <dbReference type="Pfam" id="PF17917"/>
    </source>
</evidence>
<dbReference type="InterPro" id="IPR050951">
    <property type="entry name" value="Retrovirus_Pol_polyprotein"/>
</dbReference>
<dbReference type="SUPFAM" id="SSF56672">
    <property type="entry name" value="DNA/RNA polymerases"/>
    <property type="match status" value="1"/>
</dbReference>
<keyword evidence="6" id="KW-0695">RNA-directed DNA polymerase</keyword>
<dbReference type="Gramene" id="GBG59780">
    <property type="protein sequence ID" value="GBG59780"/>
    <property type="gene ID" value="CBR_g54883"/>
</dbReference>
<keyword evidence="2" id="KW-0548">Nucleotidyltransferase</keyword>
<dbReference type="Gene3D" id="3.10.20.370">
    <property type="match status" value="1"/>
</dbReference>
<accession>A0A388JPR2</accession>
<feature type="compositionally biased region" description="Gly residues" evidence="7">
    <location>
        <begin position="472"/>
        <end position="488"/>
    </location>
</feature>
<dbReference type="PANTHER" id="PTHR37984:SF5">
    <property type="entry name" value="PROTEIN NYNRIN-LIKE"/>
    <property type="match status" value="1"/>
</dbReference>
<evidence type="ECO:0000313" key="10">
    <source>
        <dbReference type="Proteomes" id="UP000265515"/>
    </source>
</evidence>
<keyword evidence="1" id="KW-0808">Transferase</keyword>
<organism evidence="9 10">
    <name type="scientific">Chara braunii</name>
    <name type="common">Braun's stonewort</name>
    <dbReference type="NCBI Taxonomy" id="69332"/>
    <lineage>
        <taxon>Eukaryota</taxon>
        <taxon>Viridiplantae</taxon>
        <taxon>Streptophyta</taxon>
        <taxon>Charophyceae</taxon>
        <taxon>Charales</taxon>
        <taxon>Characeae</taxon>
        <taxon>Chara</taxon>
    </lineage>
</organism>
<keyword evidence="4" id="KW-0255">Endonuclease</keyword>
<dbReference type="AlphaFoldDB" id="A0A388JPR2"/>
<keyword evidence="10" id="KW-1185">Reference proteome</keyword>
<keyword evidence="3" id="KW-0540">Nuclease</keyword>
<dbReference type="GO" id="GO:0003964">
    <property type="term" value="F:RNA-directed DNA polymerase activity"/>
    <property type="evidence" value="ECO:0007669"/>
    <property type="project" value="UniProtKB-KW"/>
</dbReference>
<feature type="compositionally biased region" description="Basic and acidic residues" evidence="7">
    <location>
        <begin position="1"/>
        <end position="18"/>
    </location>
</feature>
<feature type="domain" description="Reverse transcriptase RNase H-like" evidence="8">
    <location>
        <begin position="567"/>
        <end position="670"/>
    </location>
</feature>
<feature type="compositionally biased region" description="Polar residues" evidence="7">
    <location>
        <begin position="31"/>
        <end position="41"/>
    </location>
</feature>
<evidence type="ECO:0000256" key="3">
    <source>
        <dbReference type="ARBA" id="ARBA00022722"/>
    </source>
</evidence>
<gene>
    <name evidence="9" type="ORF">CBR_g54883</name>
</gene>
<dbReference type="CDD" id="cd09274">
    <property type="entry name" value="RNase_HI_RT_Ty3"/>
    <property type="match status" value="1"/>
</dbReference>
<evidence type="ECO:0000256" key="7">
    <source>
        <dbReference type="SAM" id="MobiDB-lite"/>
    </source>
</evidence>
<protein>
    <recommendedName>
        <fullName evidence="8">Reverse transcriptase RNase H-like domain-containing protein</fullName>
    </recommendedName>
</protein>
<keyword evidence="5" id="KW-0378">Hydrolase</keyword>
<name>A0A388JPR2_CHABU</name>
<evidence type="ECO:0000256" key="4">
    <source>
        <dbReference type="ARBA" id="ARBA00022759"/>
    </source>
</evidence>
<dbReference type="Pfam" id="PF17917">
    <property type="entry name" value="RT_RNaseH"/>
    <property type="match status" value="1"/>
</dbReference>
<dbReference type="InterPro" id="IPR043502">
    <property type="entry name" value="DNA/RNA_pol_sf"/>
</dbReference>
<proteinExistence type="predicted"/>
<evidence type="ECO:0000313" key="9">
    <source>
        <dbReference type="EMBL" id="GBG59780.1"/>
    </source>
</evidence>
<dbReference type="Proteomes" id="UP000265515">
    <property type="component" value="Unassembled WGS sequence"/>
</dbReference>